<evidence type="ECO:0000256" key="1">
    <source>
        <dbReference type="SAM" id="Phobius"/>
    </source>
</evidence>
<feature type="transmembrane region" description="Helical" evidence="1">
    <location>
        <begin position="351"/>
        <end position="369"/>
    </location>
</feature>
<feature type="transmembrane region" description="Helical" evidence="1">
    <location>
        <begin position="484"/>
        <end position="509"/>
    </location>
</feature>
<feature type="transmembrane region" description="Helical" evidence="1">
    <location>
        <begin position="313"/>
        <end position="330"/>
    </location>
</feature>
<dbReference type="Proteomes" id="UP001153069">
    <property type="component" value="Unassembled WGS sequence"/>
</dbReference>
<feature type="transmembrane region" description="Helical" evidence="1">
    <location>
        <begin position="583"/>
        <end position="604"/>
    </location>
</feature>
<reference evidence="2" key="1">
    <citation type="submission" date="2020-06" db="EMBL/GenBank/DDBJ databases">
        <authorList>
            <consortium name="Plant Systems Biology data submission"/>
        </authorList>
    </citation>
    <scope>NUCLEOTIDE SEQUENCE</scope>
    <source>
        <strain evidence="2">D6</strain>
    </source>
</reference>
<dbReference type="AlphaFoldDB" id="A0A9N8DC22"/>
<feature type="transmembrane region" description="Helical" evidence="1">
    <location>
        <begin position="381"/>
        <end position="401"/>
    </location>
</feature>
<gene>
    <name evidence="2" type="ORF">SEMRO_75_G041340.1</name>
</gene>
<dbReference type="InterPro" id="IPR036770">
    <property type="entry name" value="Ankyrin_rpt-contain_sf"/>
</dbReference>
<keyword evidence="1" id="KW-0812">Transmembrane</keyword>
<accession>A0A9N8DC22</accession>
<organism evidence="2 3">
    <name type="scientific">Seminavis robusta</name>
    <dbReference type="NCBI Taxonomy" id="568900"/>
    <lineage>
        <taxon>Eukaryota</taxon>
        <taxon>Sar</taxon>
        <taxon>Stramenopiles</taxon>
        <taxon>Ochrophyta</taxon>
        <taxon>Bacillariophyta</taxon>
        <taxon>Bacillariophyceae</taxon>
        <taxon>Bacillariophycidae</taxon>
        <taxon>Naviculales</taxon>
        <taxon>Naviculaceae</taxon>
        <taxon>Seminavis</taxon>
    </lineage>
</organism>
<comment type="caution">
    <text evidence="2">The sequence shown here is derived from an EMBL/GenBank/DDBJ whole genome shotgun (WGS) entry which is preliminary data.</text>
</comment>
<evidence type="ECO:0000313" key="3">
    <source>
        <dbReference type="Proteomes" id="UP001153069"/>
    </source>
</evidence>
<dbReference type="OrthoDB" id="5406014at2759"/>
<protein>
    <submittedName>
        <fullName evidence="2">Ankyrin Repeat</fullName>
    </submittedName>
</protein>
<keyword evidence="3" id="KW-1185">Reference proteome</keyword>
<dbReference type="Pfam" id="PF12796">
    <property type="entry name" value="Ank_2"/>
    <property type="match status" value="1"/>
</dbReference>
<proteinExistence type="predicted"/>
<evidence type="ECO:0000313" key="2">
    <source>
        <dbReference type="EMBL" id="CAB9500092.1"/>
    </source>
</evidence>
<dbReference type="SUPFAM" id="SSF48403">
    <property type="entry name" value="Ankyrin repeat"/>
    <property type="match status" value="1"/>
</dbReference>
<dbReference type="Gene3D" id="1.25.40.20">
    <property type="entry name" value="Ankyrin repeat-containing domain"/>
    <property type="match status" value="1"/>
</dbReference>
<keyword evidence="1" id="KW-0472">Membrane</keyword>
<keyword evidence="1" id="KW-1133">Transmembrane helix</keyword>
<dbReference type="SMART" id="SM00248">
    <property type="entry name" value="ANK"/>
    <property type="match status" value="3"/>
</dbReference>
<feature type="transmembrane region" description="Helical" evidence="1">
    <location>
        <begin position="422"/>
        <end position="443"/>
    </location>
</feature>
<name>A0A9N8DC22_9STRA</name>
<feature type="transmembrane region" description="Helical" evidence="1">
    <location>
        <begin position="277"/>
        <end position="301"/>
    </location>
</feature>
<sequence length="700" mass="79336">MMNDINIYAAAALQEQQRHSDSSQLRYTDQEIFDLLDFCNRARGPEDPLWRRVLQELKLLETKKVHLFATHKDEHHHHRTPLHQACAHDAPVELASALLDIAPDTANWEDAAGMRPLHLACQAGVSLKLAETIAEASSNPKYFTAQDKHGRTPLHVVMDNASKKESVAMVRLLLNGSRAPKKYKDRRLRYPLSCLVDVDIALSRASVEQTNVKERQQNVLNCFDAYIEYISLLDYYSHDDPDRRFFLIMGYLPDWILHHAAISSSVQLLVNKKVCNIVTVASTSIHFACLVSILIGLQVIWSSRDEHSKLAGAYTAYVGASVIILSKVARLAVRISKGKATTYVLRHPSDVADFVMGILVYVISLRLAFDVLPDSESVPYLWSVASVVCVGLAWCSVVNFFRFVSVDFAELMDGILSTLRKTVIFMIAFTIVLLGSAQGMMIATVDSEECIDGENDFCTLSGAMMKTYTMSVGEVNVDDISQLWLARTLFVIFIYGVVVLIANVLAFIIGNDIWRKQFSERDFWYNRIQVLADWASIDRFDMQLESRMSSGLKSRWRKFASIFEDKNLNMWNWDFWKILSLRVLALVAMCFWVIAGFLSFGVLWPPQVREYVFWVNVKLPDTKTQPKETPKPKRGATTKKITPKSTQFVEAMSGKKFEGYETMKKDIKKLEDKLDHLLAFLEKNKSSLVSTDSSLGSNSF</sequence>
<dbReference type="EMBL" id="CAICTM010000074">
    <property type="protein sequence ID" value="CAB9500092.1"/>
    <property type="molecule type" value="Genomic_DNA"/>
</dbReference>
<dbReference type="InterPro" id="IPR002110">
    <property type="entry name" value="Ankyrin_rpt"/>
</dbReference>